<protein>
    <submittedName>
        <fullName evidence="1">Uncharacterized protein</fullName>
    </submittedName>
</protein>
<name>A0A930BBF9_9FIRM</name>
<reference evidence="1" key="1">
    <citation type="submission" date="2020-04" db="EMBL/GenBank/DDBJ databases">
        <title>Deep metagenomics examines the oral microbiome during advanced dental caries in children, revealing novel taxa and co-occurrences with host molecules.</title>
        <authorList>
            <person name="Baker J.L."/>
            <person name="Morton J.T."/>
            <person name="Dinis M."/>
            <person name="Alvarez R."/>
            <person name="Tran N.C."/>
            <person name="Knight R."/>
            <person name="Edlund A."/>
        </authorList>
    </citation>
    <scope>NUCLEOTIDE SEQUENCE</scope>
    <source>
        <strain evidence="1">JCVI_32_bin.14</strain>
    </source>
</reference>
<dbReference type="Proteomes" id="UP000757890">
    <property type="component" value="Unassembled WGS sequence"/>
</dbReference>
<dbReference type="InterPro" id="IPR012332">
    <property type="entry name" value="Autotransporter_pectin_lyase_C"/>
</dbReference>
<accession>A0A930BBF9</accession>
<comment type="caution">
    <text evidence="1">The sequence shown here is derived from an EMBL/GenBank/DDBJ whole genome shotgun (WGS) entry which is preliminary data.</text>
</comment>
<dbReference type="Gene3D" id="2.160.20.20">
    <property type="match status" value="1"/>
</dbReference>
<sequence length="360" mass="36253">MLTKTGDSDGGDNCNFYGLNAALLVKGGSKTTITGGSITSNANGANGVFSYGGNGGKNGESGDGTTVTIKDTKITTMGDGSGGIMTTGGGITNASNLKVTTTGQSSAAIRTDRGGGTVVVDGGSYESSGLGSPAIYSTADITVSNAELKSYRAEGVCIEGLNSIKLENCNLTAKNTERNGNATFLDSIMIYQSMSGDADSGTSSFTMNGGSLTSQSGHVFHVTNTDAVITLNDVKIVNEDSEKILLSVCADGWSGGKNIATLKASKQTLAGAIKVGNDSTLNLELSDGSSFEGSVDGKISNAKGESVSTEVGTVSVTLDSTSTWTLSADSYVSSFNGNAANVTANGHTLYVNGVALTGTK</sequence>
<evidence type="ECO:0000313" key="2">
    <source>
        <dbReference type="Proteomes" id="UP000757890"/>
    </source>
</evidence>
<evidence type="ECO:0000313" key="1">
    <source>
        <dbReference type="EMBL" id="MBF1130018.1"/>
    </source>
</evidence>
<dbReference type="AlphaFoldDB" id="A0A930BBF9"/>
<gene>
    <name evidence="1" type="ORF">HXL70_08285</name>
</gene>
<dbReference type="EMBL" id="JABZMK010000084">
    <property type="protein sequence ID" value="MBF1130018.1"/>
    <property type="molecule type" value="Genomic_DNA"/>
</dbReference>
<proteinExistence type="predicted"/>
<organism evidence="1 2">
    <name type="scientific">Dialister invisus</name>
    <dbReference type="NCBI Taxonomy" id="218538"/>
    <lineage>
        <taxon>Bacteria</taxon>
        <taxon>Bacillati</taxon>
        <taxon>Bacillota</taxon>
        <taxon>Negativicutes</taxon>
        <taxon>Veillonellales</taxon>
        <taxon>Veillonellaceae</taxon>
        <taxon>Dialister</taxon>
    </lineage>
</organism>